<name>A0A8E2E9R3_9PEZI</name>
<comment type="subunit">
    <text evidence="2">Monomer.</text>
</comment>
<sequence>MSSFQYFALTSHCLSEATTPWGYSLGCGRSDPRLTLHQPPPPPPHQPPPQAQYQSQHQHQHLHLAPILQSLPTHQTALLLHSPKTPYILAPHHPLPVPHPIPPSSQGACELLVKISHIGLNPIDWKAPDYNFGIPYLPFLSGRDFVGTVVRGPEHGGGLKPGRRVREGDVVIGVSTDYRDHRKAAFQSYAVVASFNACRLPRNVSREAGACVGVAFVAAAIALGVCLGVDFRRIGGPDLLLLARDIGEQGLSLDIREECLKGVMVGERAGNGEWIVVWGSSTTGFFAAQLAKLSGLRVILVLDLQKHGARFWERGADIIVDCHDPERAVSVIRAVTGNGVRFAIDTVGKETAARLVGAFDTSSGGMAKEDGRRGHLVGLTGLPSMRSEGVIFHTVPIKLFHEVEQVGEALMTWLGTLLLEGLIETPYVEVETGGLERVNHALDRMRIGEISGRRLVVEL</sequence>
<dbReference type="Gene3D" id="3.90.180.10">
    <property type="entry name" value="Medium-chain alcohol dehydrogenases, catalytic domain"/>
    <property type="match status" value="1"/>
</dbReference>
<evidence type="ECO:0000313" key="7">
    <source>
        <dbReference type="Proteomes" id="UP000250266"/>
    </source>
</evidence>
<dbReference type="OrthoDB" id="201656at2759"/>
<dbReference type="SUPFAM" id="SSF51735">
    <property type="entry name" value="NAD(P)-binding Rossmann-fold domains"/>
    <property type="match status" value="1"/>
</dbReference>
<dbReference type="Proteomes" id="UP000250266">
    <property type="component" value="Unassembled WGS sequence"/>
</dbReference>
<dbReference type="AlphaFoldDB" id="A0A8E2E9R3"/>
<proteinExistence type="inferred from homology"/>
<feature type="region of interest" description="Disordered" evidence="4">
    <location>
        <begin position="32"/>
        <end position="59"/>
    </location>
</feature>
<dbReference type="InterPro" id="IPR047122">
    <property type="entry name" value="Trans-enoyl_RdTase-like"/>
</dbReference>
<feature type="domain" description="Alcohol dehydrogenase-like N-terminal" evidence="5">
    <location>
        <begin position="109"/>
        <end position="166"/>
    </location>
</feature>
<keyword evidence="7" id="KW-1185">Reference proteome</keyword>
<dbReference type="CDD" id="cd08249">
    <property type="entry name" value="enoyl_reductase_like"/>
    <property type="match status" value="1"/>
</dbReference>
<dbReference type="EMBL" id="KV744977">
    <property type="protein sequence ID" value="OCK80020.1"/>
    <property type="molecule type" value="Genomic_DNA"/>
</dbReference>
<dbReference type="InterPro" id="IPR036291">
    <property type="entry name" value="NAD(P)-bd_dom_sf"/>
</dbReference>
<dbReference type="InterPro" id="IPR013154">
    <property type="entry name" value="ADH-like_N"/>
</dbReference>
<dbReference type="InterPro" id="IPR011032">
    <property type="entry name" value="GroES-like_sf"/>
</dbReference>
<dbReference type="PANTHER" id="PTHR43482:SF2">
    <property type="entry name" value="ZINC-BINDING DEHYDROGENASE FAMILY, PUTATIVE (AFU_ORTHOLOGUE AFUA_3G15030)-RELATED"/>
    <property type="match status" value="1"/>
</dbReference>
<evidence type="ECO:0000259" key="5">
    <source>
        <dbReference type="Pfam" id="PF08240"/>
    </source>
</evidence>
<dbReference type="Gene3D" id="3.40.50.720">
    <property type="entry name" value="NAD(P)-binding Rossmann-like Domain"/>
    <property type="match status" value="1"/>
</dbReference>
<dbReference type="SUPFAM" id="SSF50129">
    <property type="entry name" value="GroES-like"/>
    <property type="match status" value="1"/>
</dbReference>
<organism evidence="6 7">
    <name type="scientific">Lepidopterella palustris CBS 459.81</name>
    <dbReference type="NCBI Taxonomy" id="1314670"/>
    <lineage>
        <taxon>Eukaryota</taxon>
        <taxon>Fungi</taxon>
        <taxon>Dikarya</taxon>
        <taxon>Ascomycota</taxon>
        <taxon>Pezizomycotina</taxon>
        <taxon>Dothideomycetes</taxon>
        <taxon>Pleosporomycetidae</taxon>
        <taxon>Mytilinidiales</taxon>
        <taxon>Argynnaceae</taxon>
        <taxon>Lepidopterella</taxon>
    </lineage>
</organism>
<evidence type="ECO:0000313" key="6">
    <source>
        <dbReference type="EMBL" id="OCK80020.1"/>
    </source>
</evidence>
<dbReference type="InterPro" id="IPR052585">
    <property type="entry name" value="Lipid_raft_assoc_Zn_ADH"/>
</dbReference>
<evidence type="ECO:0000256" key="4">
    <source>
        <dbReference type="SAM" id="MobiDB-lite"/>
    </source>
</evidence>
<reference evidence="6 7" key="1">
    <citation type="journal article" date="2016" name="Nat. Commun.">
        <title>Ectomycorrhizal ecology is imprinted in the genome of the dominant symbiotic fungus Cenococcum geophilum.</title>
        <authorList>
            <consortium name="DOE Joint Genome Institute"/>
            <person name="Peter M."/>
            <person name="Kohler A."/>
            <person name="Ohm R.A."/>
            <person name="Kuo A."/>
            <person name="Krutzmann J."/>
            <person name="Morin E."/>
            <person name="Arend M."/>
            <person name="Barry K.W."/>
            <person name="Binder M."/>
            <person name="Choi C."/>
            <person name="Clum A."/>
            <person name="Copeland A."/>
            <person name="Grisel N."/>
            <person name="Haridas S."/>
            <person name="Kipfer T."/>
            <person name="LaButti K."/>
            <person name="Lindquist E."/>
            <person name="Lipzen A."/>
            <person name="Maire R."/>
            <person name="Meier B."/>
            <person name="Mihaltcheva S."/>
            <person name="Molinier V."/>
            <person name="Murat C."/>
            <person name="Poggeler S."/>
            <person name="Quandt C.A."/>
            <person name="Sperisen C."/>
            <person name="Tritt A."/>
            <person name="Tisserant E."/>
            <person name="Crous P.W."/>
            <person name="Henrissat B."/>
            <person name="Nehls U."/>
            <person name="Egli S."/>
            <person name="Spatafora J.W."/>
            <person name="Grigoriev I.V."/>
            <person name="Martin F.M."/>
        </authorList>
    </citation>
    <scope>NUCLEOTIDE SEQUENCE [LARGE SCALE GENOMIC DNA]</scope>
    <source>
        <strain evidence="6 7">CBS 459.81</strain>
    </source>
</reference>
<protein>
    <submittedName>
        <fullName evidence="6">GroES-like protein</fullName>
    </submittedName>
</protein>
<comment type="similarity">
    <text evidence="1">Belongs to the zinc-containing alcohol dehydrogenase family.</text>
</comment>
<gene>
    <name evidence="6" type="ORF">K432DRAFT_434988</name>
</gene>
<dbReference type="Pfam" id="PF08240">
    <property type="entry name" value="ADH_N"/>
    <property type="match status" value="1"/>
</dbReference>
<evidence type="ECO:0000256" key="2">
    <source>
        <dbReference type="ARBA" id="ARBA00011245"/>
    </source>
</evidence>
<evidence type="ECO:0000256" key="1">
    <source>
        <dbReference type="ARBA" id="ARBA00008072"/>
    </source>
</evidence>
<dbReference type="GO" id="GO:0016651">
    <property type="term" value="F:oxidoreductase activity, acting on NAD(P)H"/>
    <property type="evidence" value="ECO:0007669"/>
    <property type="project" value="InterPro"/>
</dbReference>
<feature type="compositionally biased region" description="Pro residues" evidence="4">
    <location>
        <begin position="38"/>
        <end position="50"/>
    </location>
</feature>
<keyword evidence="3" id="KW-0560">Oxidoreductase</keyword>
<dbReference type="PANTHER" id="PTHR43482">
    <property type="entry name" value="PROTEIN AST1-RELATED"/>
    <property type="match status" value="1"/>
</dbReference>
<accession>A0A8E2E9R3</accession>
<evidence type="ECO:0000256" key="3">
    <source>
        <dbReference type="ARBA" id="ARBA00023002"/>
    </source>
</evidence>